<gene>
    <name evidence="8" type="ORF">BCM14_1675</name>
</gene>
<dbReference type="InterPro" id="IPR023772">
    <property type="entry name" value="DNA-bd_HTH_TetR-type_CS"/>
</dbReference>
<dbReference type="PROSITE" id="PS01081">
    <property type="entry name" value="HTH_TETR_1"/>
    <property type="match status" value="1"/>
</dbReference>
<feature type="domain" description="HTH tetR-type" evidence="7">
    <location>
        <begin position="23"/>
        <end position="83"/>
    </location>
</feature>
<sequence>MTVKKQTVTNSPRKTGARERAAKTTRDTILRAAIKVFSKYGLSGGSLEKISRAAKSHDRMIYYYFGNKDGLFVAALEEIYRRFNEAEAALELDLNDPIASMRLIIAFILHYYRDHPEFIAILNSENLLRGQHISKSSTAKEFSIAAIGVIDRTLQVGTQKGLFRPGLRSRDIYLMIASLGYFYQSNRFTLTAFLGENLESPKIFSEWEDFVTHSVLRTLLIAN</sequence>
<dbReference type="PANTHER" id="PTHR30328">
    <property type="entry name" value="TRANSCRIPTIONAL REPRESSOR"/>
    <property type="match status" value="1"/>
</dbReference>
<dbReference type="AlphaFoldDB" id="A0A2T0XGB7"/>
<dbReference type="InterPro" id="IPR036271">
    <property type="entry name" value="Tet_transcr_reg_TetR-rel_C_sf"/>
</dbReference>
<name>A0A2T0XGB7_9BURK</name>
<dbReference type="SUPFAM" id="SSF46689">
    <property type="entry name" value="Homeodomain-like"/>
    <property type="match status" value="1"/>
</dbReference>
<reference evidence="8 9" key="1">
    <citation type="submission" date="2018-03" db="EMBL/GenBank/DDBJ databases">
        <title>Genomic Encyclopedia of Type Strains, Phase III (KMG-III): the genomes of soil and plant-associated and newly described type strains.</title>
        <authorList>
            <person name="Whitman W."/>
        </authorList>
    </citation>
    <scope>NUCLEOTIDE SEQUENCE [LARGE SCALE GENOMIC DNA]</scope>
    <source>
        <strain evidence="8 9">MWH-P2sevCIIIb</strain>
    </source>
</reference>
<organism evidence="8 9">
    <name type="scientific">Jezberella montanilacus</name>
    <dbReference type="NCBI Taxonomy" id="323426"/>
    <lineage>
        <taxon>Bacteria</taxon>
        <taxon>Pseudomonadati</taxon>
        <taxon>Pseudomonadota</taxon>
        <taxon>Betaproteobacteria</taxon>
        <taxon>Burkholderiales</taxon>
        <taxon>Alcaligenaceae</taxon>
        <taxon>Jezberella</taxon>
    </lineage>
</organism>
<dbReference type="PRINTS" id="PR00455">
    <property type="entry name" value="HTHTETR"/>
</dbReference>
<dbReference type="Pfam" id="PF17938">
    <property type="entry name" value="TetR_C_29"/>
    <property type="match status" value="1"/>
</dbReference>
<keyword evidence="1" id="KW-0678">Repressor</keyword>
<dbReference type="PROSITE" id="PS50977">
    <property type="entry name" value="HTH_TETR_2"/>
    <property type="match status" value="1"/>
</dbReference>
<feature type="compositionally biased region" description="Polar residues" evidence="6">
    <location>
        <begin position="1"/>
        <end position="13"/>
    </location>
</feature>
<dbReference type="OrthoDB" id="2356263at2"/>
<dbReference type="PANTHER" id="PTHR30328:SF54">
    <property type="entry name" value="HTH-TYPE TRANSCRIPTIONAL REPRESSOR SCO4008"/>
    <property type="match status" value="1"/>
</dbReference>
<evidence type="ECO:0000256" key="1">
    <source>
        <dbReference type="ARBA" id="ARBA00022491"/>
    </source>
</evidence>
<keyword evidence="4" id="KW-0804">Transcription</keyword>
<proteinExistence type="predicted"/>
<dbReference type="EMBL" id="PVTV01000013">
    <property type="protein sequence ID" value="PRY97961.1"/>
    <property type="molecule type" value="Genomic_DNA"/>
</dbReference>
<protein>
    <submittedName>
        <fullName evidence="8">TetR family transcriptional regulator</fullName>
    </submittedName>
</protein>
<evidence type="ECO:0000313" key="9">
    <source>
        <dbReference type="Proteomes" id="UP000238308"/>
    </source>
</evidence>
<dbReference type="InterPro" id="IPR001647">
    <property type="entry name" value="HTH_TetR"/>
</dbReference>
<feature type="region of interest" description="Disordered" evidence="6">
    <location>
        <begin position="1"/>
        <end position="23"/>
    </location>
</feature>
<evidence type="ECO:0000256" key="4">
    <source>
        <dbReference type="ARBA" id="ARBA00023163"/>
    </source>
</evidence>
<evidence type="ECO:0000256" key="5">
    <source>
        <dbReference type="PROSITE-ProRule" id="PRU00335"/>
    </source>
</evidence>
<dbReference type="InterPro" id="IPR009057">
    <property type="entry name" value="Homeodomain-like_sf"/>
</dbReference>
<dbReference type="RefSeq" id="WP_106227534.1">
    <property type="nucleotide sequence ID" value="NZ_PVTV01000013.1"/>
</dbReference>
<dbReference type="GO" id="GO:0003677">
    <property type="term" value="F:DNA binding"/>
    <property type="evidence" value="ECO:0007669"/>
    <property type="project" value="UniProtKB-UniRule"/>
</dbReference>
<dbReference type="InterPro" id="IPR041474">
    <property type="entry name" value="NicS_C"/>
</dbReference>
<dbReference type="Proteomes" id="UP000238308">
    <property type="component" value="Unassembled WGS sequence"/>
</dbReference>
<feature type="DNA-binding region" description="H-T-H motif" evidence="5">
    <location>
        <begin position="46"/>
        <end position="65"/>
    </location>
</feature>
<dbReference type="Pfam" id="PF00440">
    <property type="entry name" value="TetR_N"/>
    <property type="match status" value="1"/>
</dbReference>
<evidence type="ECO:0000256" key="2">
    <source>
        <dbReference type="ARBA" id="ARBA00023015"/>
    </source>
</evidence>
<evidence type="ECO:0000259" key="7">
    <source>
        <dbReference type="PROSITE" id="PS50977"/>
    </source>
</evidence>
<accession>A0A2T0XGB7</accession>
<dbReference type="InterPro" id="IPR050109">
    <property type="entry name" value="HTH-type_TetR-like_transc_reg"/>
</dbReference>
<keyword evidence="2" id="KW-0805">Transcription regulation</keyword>
<comment type="caution">
    <text evidence="8">The sequence shown here is derived from an EMBL/GenBank/DDBJ whole genome shotgun (WGS) entry which is preliminary data.</text>
</comment>
<evidence type="ECO:0000256" key="6">
    <source>
        <dbReference type="SAM" id="MobiDB-lite"/>
    </source>
</evidence>
<keyword evidence="3 5" id="KW-0238">DNA-binding</keyword>
<dbReference type="Gene3D" id="1.10.357.10">
    <property type="entry name" value="Tetracycline Repressor, domain 2"/>
    <property type="match status" value="1"/>
</dbReference>
<evidence type="ECO:0000256" key="3">
    <source>
        <dbReference type="ARBA" id="ARBA00023125"/>
    </source>
</evidence>
<dbReference type="SUPFAM" id="SSF48498">
    <property type="entry name" value="Tetracyclin repressor-like, C-terminal domain"/>
    <property type="match status" value="1"/>
</dbReference>
<keyword evidence="9" id="KW-1185">Reference proteome</keyword>
<evidence type="ECO:0000313" key="8">
    <source>
        <dbReference type="EMBL" id="PRY97961.1"/>
    </source>
</evidence>